<dbReference type="EMBL" id="LR589251">
    <property type="protein sequence ID" value="VTO97308.1"/>
    <property type="molecule type" value="Genomic_DNA"/>
</dbReference>
<evidence type="ECO:0000313" key="2">
    <source>
        <dbReference type="EMBL" id="BCI86225.1"/>
    </source>
</evidence>
<dbReference type="AlphaFoldDB" id="A0A653EIM6"/>
<dbReference type="EMBL" id="AP023343">
    <property type="protein sequence ID" value="BCI86225.1"/>
    <property type="molecule type" value="Genomic_DNA"/>
</dbReference>
<organism evidence="3">
    <name type="scientific">Mycobacterium kansasii</name>
    <dbReference type="NCBI Taxonomy" id="1768"/>
    <lineage>
        <taxon>Bacteria</taxon>
        <taxon>Bacillati</taxon>
        <taxon>Actinomycetota</taxon>
        <taxon>Actinomycetes</taxon>
        <taxon>Mycobacteriales</taxon>
        <taxon>Mycobacteriaceae</taxon>
        <taxon>Mycobacterium</taxon>
    </lineage>
</organism>
<dbReference type="Gene3D" id="1.10.287.850">
    <property type="entry name" value="HP0062-like domain"/>
    <property type="match status" value="1"/>
</dbReference>
<dbReference type="Proteomes" id="UP000516380">
    <property type="component" value="Chromosome"/>
</dbReference>
<keyword evidence="4" id="KW-1185">Reference proteome</keyword>
<sequence length="521" mass="51741">MSFVIAAPELVQGAAHDLAGLRSSLAEAAAIAAGPTTGIAAAAQDEVSIAIASMFGNFGQEFQVLSAQAQAFHDRFVSLLNTGAGAYLSAEAANVEQTLLGGGAGGVTQLLGNVGQEVAGQIQTGAQAISQAIGGLQTGLGALATGGLPGLPDGLASFGATVAGPYQTLFATTGANLQSLQSALAANPQPLLHQILSNQTGYQQTVATALQSAIQNFPADLATVPADIRNLLSGDPAAVLQTIINQHMGYAQTINTALHSAAQDFRTGAAGLHSAFQAAFQDLATGNVDGAVGDISTGLRDLFLTGFAPTVDLDTGIITITPTGTLGDLIPTLAIPGQMAQNFTNLLPAGSIPAQISQNLTNVIQTATSTTQTLDLGTGALHVGLPLVLALDAIGPAVTTANAFGSSASAVIGAMQTGDMLGAVTALIDAPAVVANGFLNGHATLPLALSVLGLDTTTNIPLGGILTPAETASLTLTVFGETGTLPLSGTAFGGIVPALLTFLPEQLAEAIGAPLPGPPTM</sequence>
<gene>
    <name evidence="2" type="primary">PE_1</name>
    <name evidence="3" type="ORF">BIN_B_00777</name>
    <name evidence="2" type="ORF">NIIDMKKI_14310</name>
</gene>
<dbReference type="GeneID" id="29698777"/>
<reference evidence="3" key="1">
    <citation type="submission" date="2019-05" db="EMBL/GenBank/DDBJ databases">
        <authorList>
            <person name="Naeem R."/>
            <person name="Antony C."/>
            <person name="Guan Q."/>
        </authorList>
    </citation>
    <scope>NUCLEOTIDE SEQUENCE</scope>
    <source>
        <strain evidence="3">3</strain>
    </source>
</reference>
<proteinExistence type="predicted"/>
<name>A0A653EIM6_MYCKA</name>
<dbReference type="InterPro" id="IPR038332">
    <property type="entry name" value="PPE_sf"/>
</dbReference>
<dbReference type="SUPFAM" id="SSF140459">
    <property type="entry name" value="PE/PPE dimer-like"/>
    <property type="match status" value="1"/>
</dbReference>
<feature type="domain" description="PE" evidence="1">
    <location>
        <begin position="4"/>
        <end position="94"/>
    </location>
</feature>
<protein>
    <submittedName>
        <fullName evidence="3">PE family protein</fullName>
    </submittedName>
</protein>
<evidence type="ECO:0000259" key="1">
    <source>
        <dbReference type="Pfam" id="PF00934"/>
    </source>
</evidence>
<reference evidence="2 4" key="2">
    <citation type="submission" date="2020-07" db="EMBL/GenBank/DDBJ databases">
        <title>Mycobacterium kansasii (former subtype) with zoonotic potential isolated from diseased indoor pet cat, Japan.</title>
        <authorList>
            <person name="Fukano H."/>
            <person name="Terazono T."/>
            <person name="Hoshino Y."/>
        </authorList>
    </citation>
    <scope>NUCLEOTIDE SEQUENCE [LARGE SCALE GENOMIC DNA]</scope>
    <source>
        <strain evidence="2 4">Kuro-I</strain>
    </source>
</reference>
<evidence type="ECO:0000313" key="3">
    <source>
        <dbReference type="EMBL" id="VTO97308.1"/>
    </source>
</evidence>
<accession>A0A653EIM6</accession>
<evidence type="ECO:0000313" key="4">
    <source>
        <dbReference type="Proteomes" id="UP000516380"/>
    </source>
</evidence>
<dbReference type="InterPro" id="IPR000084">
    <property type="entry name" value="PE-PGRS_N"/>
</dbReference>
<dbReference type="Pfam" id="PF00934">
    <property type="entry name" value="PE"/>
    <property type="match status" value="1"/>
</dbReference>
<dbReference type="RefSeq" id="WP_023366804.1">
    <property type="nucleotide sequence ID" value="NZ_BLYZ01000002.1"/>
</dbReference>